<dbReference type="InterPro" id="IPR050490">
    <property type="entry name" value="Bact_solute-bd_prot1"/>
</dbReference>
<keyword evidence="8" id="KW-1185">Reference proteome</keyword>
<keyword evidence="3" id="KW-0472">Membrane</keyword>
<evidence type="ECO:0000256" key="3">
    <source>
        <dbReference type="ARBA" id="ARBA00023136"/>
    </source>
</evidence>
<evidence type="ECO:0000256" key="4">
    <source>
        <dbReference type="ARBA" id="ARBA00023139"/>
    </source>
</evidence>
<protein>
    <submittedName>
        <fullName evidence="7">Extracellular solute-binding protein</fullName>
    </submittedName>
</protein>
<evidence type="ECO:0000256" key="6">
    <source>
        <dbReference type="SAM" id="SignalP"/>
    </source>
</evidence>
<dbReference type="Gene3D" id="3.40.190.10">
    <property type="entry name" value="Periplasmic binding protein-like II"/>
    <property type="match status" value="2"/>
</dbReference>
<reference evidence="8" key="1">
    <citation type="journal article" date="2019" name="Int. J. Syst. Evol. Microbiol.">
        <title>The Global Catalogue of Microorganisms (GCM) 10K type strain sequencing project: providing services to taxonomists for standard genome sequencing and annotation.</title>
        <authorList>
            <consortium name="The Broad Institute Genomics Platform"/>
            <consortium name="The Broad Institute Genome Sequencing Center for Infectious Disease"/>
            <person name="Wu L."/>
            <person name="Ma J."/>
        </authorList>
    </citation>
    <scope>NUCLEOTIDE SEQUENCE [LARGE SCALE GENOMIC DNA]</scope>
    <source>
        <strain evidence="8">CCUG 57263</strain>
    </source>
</reference>
<dbReference type="RefSeq" id="WP_379286794.1">
    <property type="nucleotide sequence ID" value="NZ_JBHTIU010000022.1"/>
</dbReference>
<evidence type="ECO:0000313" key="7">
    <source>
        <dbReference type="EMBL" id="MFD0868705.1"/>
    </source>
</evidence>
<keyword evidence="4" id="KW-0564">Palmitate</keyword>
<gene>
    <name evidence="7" type="ORF">ACFQ03_06050</name>
</gene>
<dbReference type="Pfam" id="PF01547">
    <property type="entry name" value="SBP_bac_1"/>
    <property type="match status" value="1"/>
</dbReference>
<sequence>MKMKKWAGISLALTLTMGTVAGCASGGKEGQGASVKDGGGEGQPTQIKALTILASGEPPVLENNKTLEEIEKRANIKLNLEVVPGDVYTDKVNIAIAAGNQYDLILLTDGKDDKYVKLAKQGAFHDLSELVKKNENLQKIPEYTWNNTTVDGKIFGIPRPRGIYGGGNSNIFIRKDWLDKYNLPVPKTLDEFTNALKVFKENDPAGGGNTIPMVAGPFNSPWFGSLNPIGFSFGLPYVYKVQDGKPVAYFQTPEYKEYLDWIRMAYTSGLIDKDAPVTKTVQSKDKFKSGMVGAMVDNVGMLDDSNTSVMKKADPNAELVGIPILEGPKGHKGVQMIEGYFGIWVIPSNVPKDKAEKIVEFLNWSASEEATIISKAGIEGVHYNKYDLATGAIDRTDEQKKLYDKEKPGILVLQNEYDKYYYASSLIPEVRQAQRAVLDEFEQAGVENPFLSILSPTLGKNPDHLKKLTEASTNYVLGKGEWDAVQAEIDAWSSGIGAQILKEYMDEYNASKK</sequence>
<dbReference type="PANTHER" id="PTHR43649:SF33">
    <property type="entry name" value="POLYGALACTURONAN_RHAMNOGALACTURONAN-BINDING PROTEIN YTCQ"/>
    <property type="match status" value="1"/>
</dbReference>
<keyword evidence="2 6" id="KW-0732">Signal</keyword>
<feature type="chain" id="PRO_5046322126" evidence="6">
    <location>
        <begin position="22"/>
        <end position="513"/>
    </location>
</feature>
<comment type="caution">
    <text evidence="7">The sequence shown here is derived from an EMBL/GenBank/DDBJ whole genome shotgun (WGS) entry which is preliminary data.</text>
</comment>
<dbReference type="Proteomes" id="UP001597120">
    <property type="component" value="Unassembled WGS sequence"/>
</dbReference>
<evidence type="ECO:0000256" key="2">
    <source>
        <dbReference type="ARBA" id="ARBA00022729"/>
    </source>
</evidence>
<keyword evidence="5" id="KW-0449">Lipoprotein</keyword>
<proteinExistence type="predicted"/>
<evidence type="ECO:0000313" key="8">
    <source>
        <dbReference type="Proteomes" id="UP001597120"/>
    </source>
</evidence>
<name>A0ABW3D6B1_9BACL</name>
<feature type="signal peptide" evidence="6">
    <location>
        <begin position="1"/>
        <end position="21"/>
    </location>
</feature>
<keyword evidence="1" id="KW-1003">Cell membrane</keyword>
<evidence type="ECO:0000256" key="1">
    <source>
        <dbReference type="ARBA" id="ARBA00022475"/>
    </source>
</evidence>
<dbReference type="EMBL" id="JBHTIU010000022">
    <property type="protein sequence ID" value="MFD0868705.1"/>
    <property type="molecule type" value="Genomic_DNA"/>
</dbReference>
<dbReference type="InterPro" id="IPR006059">
    <property type="entry name" value="SBP"/>
</dbReference>
<accession>A0ABW3D6B1</accession>
<dbReference type="PROSITE" id="PS51257">
    <property type="entry name" value="PROKAR_LIPOPROTEIN"/>
    <property type="match status" value="1"/>
</dbReference>
<organism evidence="7 8">
    <name type="scientific">Paenibacillus residui</name>
    <dbReference type="NCBI Taxonomy" id="629724"/>
    <lineage>
        <taxon>Bacteria</taxon>
        <taxon>Bacillati</taxon>
        <taxon>Bacillota</taxon>
        <taxon>Bacilli</taxon>
        <taxon>Bacillales</taxon>
        <taxon>Paenibacillaceae</taxon>
        <taxon>Paenibacillus</taxon>
    </lineage>
</organism>
<dbReference type="SUPFAM" id="SSF53850">
    <property type="entry name" value="Periplasmic binding protein-like II"/>
    <property type="match status" value="1"/>
</dbReference>
<dbReference type="PANTHER" id="PTHR43649">
    <property type="entry name" value="ARABINOSE-BINDING PROTEIN-RELATED"/>
    <property type="match status" value="1"/>
</dbReference>
<evidence type="ECO:0000256" key="5">
    <source>
        <dbReference type="ARBA" id="ARBA00023288"/>
    </source>
</evidence>